<comment type="pathway">
    <text evidence="2 8">One-carbon metabolism; tetrahydrofolate interconversion.</text>
</comment>
<dbReference type="InterPro" id="IPR039429">
    <property type="entry name" value="SHMT-like_dom"/>
</dbReference>
<dbReference type="GO" id="GO:0019264">
    <property type="term" value="P:glycine biosynthetic process from serine"/>
    <property type="evidence" value="ECO:0007669"/>
    <property type="project" value="InterPro"/>
</dbReference>
<dbReference type="GO" id="GO:0004372">
    <property type="term" value="F:glycine hydroxymethyltransferase activity"/>
    <property type="evidence" value="ECO:0007669"/>
    <property type="project" value="UniProtKB-EC"/>
</dbReference>
<evidence type="ECO:0000256" key="1">
    <source>
        <dbReference type="ARBA" id="ARBA00001933"/>
    </source>
</evidence>
<comment type="catalytic activity">
    <reaction evidence="8">
        <text>(6R)-5,10-methylene-5,6,7,8-tetrahydrofolate + glycine + H2O = (6S)-5,6,7,8-tetrahydrofolate + L-serine</text>
        <dbReference type="Rhea" id="RHEA:15481"/>
        <dbReference type="ChEBI" id="CHEBI:15377"/>
        <dbReference type="ChEBI" id="CHEBI:15636"/>
        <dbReference type="ChEBI" id="CHEBI:33384"/>
        <dbReference type="ChEBI" id="CHEBI:57305"/>
        <dbReference type="ChEBI" id="CHEBI:57453"/>
        <dbReference type="EC" id="2.1.2.1"/>
    </reaction>
</comment>
<dbReference type="CDD" id="cd00378">
    <property type="entry name" value="SHMT"/>
    <property type="match status" value="1"/>
</dbReference>
<evidence type="ECO:0000259" key="10">
    <source>
        <dbReference type="Pfam" id="PF00464"/>
    </source>
</evidence>
<protein>
    <recommendedName>
        <fullName evidence="8">Serine hydroxymethyltransferase</fullName>
        <ecNumber evidence="8">2.1.2.1</ecNumber>
    </recommendedName>
</protein>
<dbReference type="EMBL" id="JAFCMP010000323">
    <property type="protein sequence ID" value="KAG5181478.1"/>
    <property type="molecule type" value="Genomic_DNA"/>
</dbReference>
<dbReference type="GO" id="GO:0035999">
    <property type="term" value="P:tetrahydrofolate interconversion"/>
    <property type="evidence" value="ECO:0007669"/>
    <property type="project" value="UniProtKB-UniPathway"/>
</dbReference>
<dbReference type="NCBIfam" id="NF000586">
    <property type="entry name" value="PRK00011.1"/>
    <property type="match status" value="1"/>
</dbReference>
<dbReference type="Proteomes" id="UP000664859">
    <property type="component" value="Unassembled WGS sequence"/>
</dbReference>
<evidence type="ECO:0000256" key="9">
    <source>
        <dbReference type="SAM" id="SignalP"/>
    </source>
</evidence>
<dbReference type="InterPro" id="IPR015422">
    <property type="entry name" value="PyrdxlP-dep_Trfase_small"/>
</dbReference>
<evidence type="ECO:0000256" key="4">
    <source>
        <dbReference type="ARBA" id="ARBA00022563"/>
    </source>
</evidence>
<evidence type="ECO:0000256" key="5">
    <source>
        <dbReference type="ARBA" id="ARBA00022679"/>
    </source>
</evidence>
<organism evidence="11 12">
    <name type="scientific">Tribonema minus</name>
    <dbReference type="NCBI Taxonomy" id="303371"/>
    <lineage>
        <taxon>Eukaryota</taxon>
        <taxon>Sar</taxon>
        <taxon>Stramenopiles</taxon>
        <taxon>Ochrophyta</taxon>
        <taxon>PX clade</taxon>
        <taxon>Xanthophyceae</taxon>
        <taxon>Tribonematales</taxon>
        <taxon>Tribonemataceae</taxon>
        <taxon>Tribonema</taxon>
    </lineage>
</organism>
<comment type="caution">
    <text evidence="11">The sequence shown here is derived from an EMBL/GenBank/DDBJ whole genome shotgun (WGS) entry which is preliminary data.</text>
</comment>
<keyword evidence="5 8" id="KW-0808">Transferase</keyword>
<sequence>MLARLLQLSALAAAGCLASSFGIGPTPVSSSRGKRCQDLLTRTHALPPAPAAAAEPAVGDATCDAAADRVEHAAVPLSQQDPEVWSIIQAEKERQVSGIELIASENFVSDAVLEALGSIMTNKYSEGLPGARYYGGNEQIDKMERLCQARALQTYNLDPSEWGVNVQPYSGSPANFAVYTALLQPHDRIMGLDLPSGGHLTHGYYSAKKKISATSIYFESLPYEVDATTGLLDYDEMARRAKLFRPKLLIAGASAYSRDWDYARMRQIADDVGALLMADMAHISGLVATGEANRPFEHCHVVTTTTHKTLRGPRSGMIFMRKELQAAIDFAVFPSLQGGPHNHQIAALAVALKEAQTPDFKRYIQQVKANSKALATALQDLGYTIVTGGTDNHLVLWDLRPQKISGSKAEALLEAVSITVNKNTIHGDKSAVTPGGVRLGTPAMTTRGMSEADFGRIAELLHRGVAIALEAQAASGSVKLVDFRAAMALPEIAPQIEALRLEVEEWSRGFYYPGA</sequence>
<dbReference type="PANTHER" id="PTHR11680:SF35">
    <property type="entry name" value="SERINE HYDROXYMETHYLTRANSFERASE 1"/>
    <property type="match status" value="1"/>
</dbReference>
<name>A0A836CDU7_9STRA</name>
<evidence type="ECO:0000256" key="8">
    <source>
        <dbReference type="RuleBase" id="RU000585"/>
    </source>
</evidence>
<dbReference type="InterPro" id="IPR019798">
    <property type="entry name" value="Ser_HO-MeTrfase_PLP_BS"/>
</dbReference>
<comment type="function">
    <text evidence="8">Interconversion of serine and glycine.</text>
</comment>
<dbReference type="GO" id="GO:0005739">
    <property type="term" value="C:mitochondrion"/>
    <property type="evidence" value="ECO:0007669"/>
    <property type="project" value="TreeGrafter"/>
</dbReference>
<keyword evidence="9" id="KW-0732">Signal</keyword>
<reference evidence="11" key="1">
    <citation type="submission" date="2021-02" db="EMBL/GenBank/DDBJ databases">
        <title>First Annotated Genome of the Yellow-green Alga Tribonema minus.</title>
        <authorList>
            <person name="Mahan K.M."/>
        </authorList>
    </citation>
    <scope>NUCLEOTIDE SEQUENCE</scope>
    <source>
        <strain evidence="11">UTEX B ZZ1240</strain>
    </source>
</reference>
<dbReference type="OrthoDB" id="10265628at2759"/>
<dbReference type="SUPFAM" id="SSF53383">
    <property type="entry name" value="PLP-dependent transferases"/>
    <property type="match status" value="1"/>
</dbReference>
<dbReference type="InterPro" id="IPR001085">
    <property type="entry name" value="Ser_HO-MeTrfase"/>
</dbReference>
<evidence type="ECO:0000313" key="11">
    <source>
        <dbReference type="EMBL" id="KAG5181478.1"/>
    </source>
</evidence>
<dbReference type="UniPathway" id="UPA00193"/>
<dbReference type="GO" id="GO:0008168">
    <property type="term" value="F:methyltransferase activity"/>
    <property type="evidence" value="ECO:0007669"/>
    <property type="project" value="UniProtKB-KW"/>
</dbReference>
<feature type="signal peptide" evidence="9">
    <location>
        <begin position="1"/>
        <end position="18"/>
    </location>
</feature>
<evidence type="ECO:0000256" key="2">
    <source>
        <dbReference type="ARBA" id="ARBA00004777"/>
    </source>
</evidence>
<comment type="cofactor">
    <cofactor evidence="1 7 8">
        <name>pyridoxal 5'-phosphate</name>
        <dbReference type="ChEBI" id="CHEBI:597326"/>
    </cofactor>
</comment>
<dbReference type="Gene3D" id="3.40.640.10">
    <property type="entry name" value="Type I PLP-dependent aspartate aminotransferase-like (Major domain)"/>
    <property type="match status" value="1"/>
</dbReference>
<dbReference type="PROSITE" id="PS51257">
    <property type="entry name" value="PROKAR_LIPOPROTEIN"/>
    <property type="match status" value="1"/>
</dbReference>
<dbReference type="HAMAP" id="MF_00051">
    <property type="entry name" value="SHMT"/>
    <property type="match status" value="1"/>
</dbReference>
<feature type="modified residue" description="N6-(pyridoxal phosphate)lysine" evidence="7">
    <location>
        <position position="308"/>
    </location>
</feature>
<dbReference type="GO" id="GO:0032259">
    <property type="term" value="P:methylation"/>
    <property type="evidence" value="ECO:0007669"/>
    <property type="project" value="UniProtKB-KW"/>
</dbReference>
<dbReference type="InterPro" id="IPR015421">
    <property type="entry name" value="PyrdxlP-dep_Trfase_major"/>
</dbReference>
<evidence type="ECO:0000256" key="7">
    <source>
        <dbReference type="PIRSR" id="PIRSR000412-50"/>
    </source>
</evidence>
<dbReference type="GO" id="GO:0030170">
    <property type="term" value="F:pyridoxal phosphate binding"/>
    <property type="evidence" value="ECO:0007669"/>
    <property type="project" value="InterPro"/>
</dbReference>
<gene>
    <name evidence="11" type="ORF">JKP88DRAFT_321160</name>
</gene>
<dbReference type="FunFam" id="3.40.640.10:FF:000050">
    <property type="entry name" value="Serine hydroxymethyltransferase"/>
    <property type="match status" value="1"/>
</dbReference>
<keyword evidence="12" id="KW-1185">Reference proteome</keyword>
<evidence type="ECO:0000256" key="3">
    <source>
        <dbReference type="ARBA" id="ARBA00006376"/>
    </source>
</evidence>
<evidence type="ECO:0000313" key="12">
    <source>
        <dbReference type="Proteomes" id="UP000664859"/>
    </source>
</evidence>
<evidence type="ECO:0000256" key="6">
    <source>
        <dbReference type="ARBA" id="ARBA00022898"/>
    </source>
</evidence>
<dbReference type="AlphaFoldDB" id="A0A836CDU7"/>
<keyword evidence="11" id="KW-0489">Methyltransferase</keyword>
<dbReference type="PIRSF" id="PIRSF000412">
    <property type="entry name" value="SHMT"/>
    <property type="match status" value="1"/>
</dbReference>
<dbReference type="InterPro" id="IPR015424">
    <property type="entry name" value="PyrdxlP-dep_Trfase"/>
</dbReference>
<dbReference type="PROSITE" id="PS00096">
    <property type="entry name" value="SHMT"/>
    <property type="match status" value="1"/>
</dbReference>
<dbReference type="Pfam" id="PF00464">
    <property type="entry name" value="SHMT"/>
    <property type="match status" value="1"/>
</dbReference>
<feature type="domain" description="Serine hydroxymethyltransferase-like" evidence="10">
    <location>
        <begin position="77"/>
        <end position="460"/>
    </location>
</feature>
<proteinExistence type="inferred from homology"/>
<dbReference type="EC" id="2.1.2.1" evidence="8"/>
<dbReference type="InterPro" id="IPR049943">
    <property type="entry name" value="Ser_HO-MeTrfase-like"/>
</dbReference>
<dbReference type="PANTHER" id="PTHR11680">
    <property type="entry name" value="SERINE HYDROXYMETHYLTRANSFERASE"/>
    <property type="match status" value="1"/>
</dbReference>
<comment type="similarity">
    <text evidence="3 8">Belongs to the SHMT family.</text>
</comment>
<keyword evidence="4 8" id="KW-0554">One-carbon metabolism</keyword>
<feature type="chain" id="PRO_5032837848" description="Serine hydroxymethyltransferase" evidence="9">
    <location>
        <begin position="19"/>
        <end position="515"/>
    </location>
</feature>
<dbReference type="Gene3D" id="3.90.1150.10">
    <property type="entry name" value="Aspartate Aminotransferase, domain 1"/>
    <property type="match status" value="1"/>
</dbReference>
<keyword evidence="6 7" id="KW-0663">Pyridoxal phosphate</keyword>
<accession>A0A836CDU7</accession>